<feature type="compositionally biased region" description="Basic and acidic residues" evidence="1">
    <location>
        <begin position="1"/>
        <end position="11"/>
    </location>
</feature>
<proteinExistence type="predicted"/>
<name>A0AAQ3RT88_VIGMU</name>
<evidence type="ECO:0000313" key="2">
    <source>
        <dbReference type="EMBL" id="WVZ03391.1"/>
    </source>
</evidence>
<protein>
    <submittedName>
        <fullName evidence="2">Uncharacterized protein</fullName>
    </submittedName>
</protein>
<dbReference type="Proteomes" id="UP001374535">
    <property type="component" value="Chromosome 7"/>
</dbReference>
<dbReference type="EMBL" id="CP144694">
    <property type="protein sequence ID" value="WVZ03391.1"/>
    <property type="molecule type" value="Genomic_DNA"/>
</dbReference>
<feature type="non-terminal residue" evidence="2">
    <location>
        <position position="104"/>
    </location>
</feature>
<accession>A0AAQ3RT88</accession>
<feature type="non-terminal residue" evidence="2">
    <location>
        <position position="1"/>
    </location>
</feature>
<organism evidence="2 3">
    <name type="scientific">Vigna mungo</name>
    <name type="common">Black gram</name>
    <name type="synonym">Phaseolus mungo</name>
    <dbReference type="NCBI Taxonomy" id="3915"/>
    <lineage>
        <taxon>Eukaryota</taxon>
        <taxon>Viridiplantae</taxon>
        <taxon>Streptophyta</taxon>
        <taxon>Embryophyta</taxon>
        <taxon>Tracheophyta</taxon>
        <taxon>Spermatophyta</taxon>
        <taxon>Magnoliopsida</taxon>
        <taxon>eudicotyledons</taxon>
        <taxon>Gunneridae</taxon>
        <taxon>Pentapetalae</taxon>
        <taxon>rosids</taxon>
        <taxon>fabids</taxon>
        <taxon>Fabales</taxon>
        <taxon>Fabaceae</taxon>
        <taxon>Papilionoideae</taxon>
        <taxon>50 kb inversion clade</taxon>
        <taxon>NPAAA clade</taxon>
        <taxon>indigoferoid/millettioid clade</taxon>
        <taxon>Phaseoleae</taxon>
        <taxon>Vigna</taxon>
    </lineage>
</organism>
<keyword evidence="3" id="KW-1185">Reference proteome</keyword>
<dbReference type="AlphaFoldDB" id="A0AAQ3RT88"/>
<reference evidence="2 3" key="1">
    <citation type="journal article" date="2023" name="Life. Sci Alliance">
        <title>Evolutionary insights into 3D genome organization and epigenetic landscape of Vigna mungo.</title>
        <authorList>
            <person name="Junaid A."/>
            <person name="Singh B."/>
            <person name="Bhatia S."/>
        </authorList>
    </citation>
    <scope>NUCLEOTIDE SEQUENCE [LARGE SCALE GENOMIC DNA]</scope>
    <source>
        <strain evidence="2">Urdbean</strain>
    </source>
</reference>
<feature type="region of interest" description="Disordered" evidence="1">
    <location>
        <begin position="1"/>
        <end position="77"/>
    </location>
</feature>
<evidence type="ECO:0000313" key="3">
    <source>
        <dbReference type="Proteomes" id="UP001374535"/>
    </source>
</evidence>
<evidence type="ECO:0000256" key="1">
    <source>
        <dbReference type="SAM" id="MobiDB-lite"/>
    </source>
</evidence>
<sequence length="104" mass="11590">GTFEKGEKLENQRSPPLRKSTSFQPATSVAGVPPSESRRPSAELSSLHPATQCWPSKTKPRRRPVLPSKPPCRRRSVDVRRQNLDVVVFSPPIHPMLLEVCPSV</sequence>
<gene>
    <name evidence="2" type="ORF">V8G54_024197</name>
</gene>